<dbReference type="InterPro" id="IPR018989">
    <property type="entry name" value="DUF2001"/>
</dbReference>
<dbReference type="EMBL" id="JABSXK010000001">
    <property type="protein sequence ID" value="NRV07628.1"/>
    <property type="molecule type" value="Genomic_DNA"/>
</dbReference>
<organism evidence="1 2">
    <name type="scientific">Clostridium beijerinckii</name>
    <name type="common">Clostridium MP</name>
    <dbReference type="NCBI Taxonomy" id="1520"/>
    <lineage>
        <taxon>Bacteria</taxon>
        <taxon>Bacillati</taxon>
        <taxon>Bacillota</taxon>
        <taxon>Clostridia</taxon>
        <taxon>Eubacteriales</taxon>
        <taxon>Clostridiaceae</taxon>
        <taxon>Clostridium</taxon>
    </lineage>
</organism>
<dbReference type="Pfam" id="PF09393">
    <property type="entry name" value="DUF2001"/>
    <property type="match status" value="1"/>
</dbReference>
<comment type="caution">
    <text evidence="1">The sequence shown here is derived from an EMBL/GenBank/DDBJ whole genome shotgun (WGS) entry which is preliminary data.</text>
</comment>
<name>A0A9Q5GU53_CLOBE</name>
<gene>
    <name evidence="1" type="ORF">DFH45_000591</name>
</gene>
<evidence type="ECO:0000313" key="1">
    <source>
        <dbReference type="EMBL" id="NRV07628.1"/>
    </source>
</evidence>
<dbReference type="Gene3D" id="2.30.110.40">
    <property type="entry name" value="Phage tail tube protein"/>
    <property type="match status" value="1"/>
</dbReference>
<proteinExistence type="predicted"/>
<dbReference type="AlphaFoldDB" id="A0A9Q5GU53"/>
<dbReference type="RefSeq" id="WP_077305491.1">
    <property type="nucleotide sequence ID" value="NZ_CP016090.1"/>
</dbReference>
<accession>A0A9Q5GU53</accession>
<protein>
    <submittedName>
        <fullName evidence="1">Uncharacterized protein</fullName>
    </submittedName>
</protein>
<dbReference type="InterPro" id="IPR038628">
    <property type="entry name" value="XkdM-like_sf"/>
</dbReference>
<reference evidence="1" key="1">
    <citation type="submission" date="2020-05" db="EMBL/GenBank/DDBJ databases">
        <title>Genomic insights into acetone-butanol-ethanol (ABE) fermentation by sequencing solventogenic clostridia strains.</title>
        <authorList>
            <person name="Brown S."/>
        </authorList>
    </citation>
    <scope>NUCLEOTIDE SEQUENCE</scope>
    <source>
        <strain evidence="1">DJ126</strain>
    </source>
</reference>
<dbReference type="Proteomes" id="UP000821656">
    <property type="component" value="Unassembled WGS sequence"/>
</dbReference>
<sequence>MSKSVDPYKILLSNQGYMKIDNVEIAELKELEIKVIPDVKEITLLNSVTKGKFMTALNGIITFEFNKVYSRFKPAMLECLKYLQYFSFTLEANVKNQQGDYESIYIGNCWLEGDMNLFSLKSDTDFLTEKFQAGFQIESAQFVDVIQDKHDWATSIYKTITSNDD</sequence>
<dbReference type="SUPFAM" id="SSF69279">
    <property type="entry name" value="Phage tail proteins"/>
    <property type="match status" value="1"/>
</dbReference>
<evidence type="ECO:0000313" key="2">
    <source>
        <dbReference type="Proteomes" id="UP000821656"/>
    </source>
</evidence>